<feature type="transmembrane region" description="Helical" evidence="6">
    <location>
        <begin position="92"/>
        <end position="116"/>
    </location>
</feature>
<evidence type="ECO:0000256" key="6">
    <source>
        <dbReference type="SAM" id="Phobius"/>
    </source>
</evidence>
<dbReference type="Pfam" id="PF01943">
    <property type="entry name" value="Polysacc_synt"/>
    <property type="match status" value="1"/>
</dbReference>
<accession>A0A926NPI5</accession>
<evidence type="ECO:0000313" key="7">
    <source>
        <dbReference type="EMBL" id="MBD1392302.1"/>
    </source>
</evidence>
<dbReference type="AlphaFoldDB" id="A0A926NPI5"/>
<evidence type="ECO:0000256" key="4">
    <source>
        <dbReference type="ARBA" id="ARBA00022989"/>
    </source>
</evidence>
<reference evidence="7" key="1">
    <citation type="submission" date="2020-09" db="EMBL/GenBank/DDBJ databases">
        <title>Novel species of Mucilaginibacter isolated from a glacier on the Tibetan Plateau.</title>
        <authorList>
            <person name="Liu Q."/>
            <person name="Xin Y.-H."/>
        </authorList>
    </citation>
    <scope>NUCLEOTIDE SEQUENCE</scope>
    <source>
        <strain evidence="7">ZB1P21</strain>
    </source>
</reference>
<comment type="caution">
    <text evidence="7">The sequence shown here is derived from an EMBL/GenBank/DDBJ whole genome shotgun (WGS) entry which is preliminary data.</text>
</comment>
<feature type="transmembrane region" description="Helical" evidence="6">
    <location>
        <begin position="391"/>
        <end position="408"/>
    </location>
</feature>
<feature type="transmembrane region" description="Helical" evidence="6">
    <location>
        <begin position="365"/>
        <end position="385"/>
    </location>
</feature>
<keyword evidence="8" id="KW-1185">Reference proteome</keyword>
<gene>
    <name evidence="7" type="ORF">IDJ76_04250</name>
</gene>
<sequence>MRQRLIGSYHKLRETNIISNFFNLSGIQLSNTLLIVLSVLVITRVVGITEFGLVMFSSRFAQLAGTVVNYGTSQTGIRDIAFNRDEPQKLSIVFYDTLWIRLLIFAGYILLLIILKFTPVPYYNYILLATPIVLAEVFNPLCFFNGIEKLRLFNAYNLLSNVVCLLSLMFFIKLSGDAKWVNFLLGMANTITYLGLLMYFNKRQRLSFKIPSLPGISKIAKSNFYLTVNSVSVNLQQTIIIFVMPLWGNATLLGAYTLCDRIIGQCRILLITISNALYPNAAIIYQDSIVKWNVYRRKTKYLLTVLFFAGSLLIFLLADWIIFILTKHHDPTAVLFLRIMAFVPTISALNVLNVLDQLLKNNTIYIFRIAVVLFFTSILVTFFLLNSNHNQFVGAFTLIVELCALLMYEYTIKKLPIQHA</sequence>
<evidence type="ECO:0000313" key="8">
    <source>
        <dbReference type="Proteomes" id="UP000619078"/>
    </source>
</evidence>
<dbReference type="InterPro" id="IPR050833">
    <property type="entry name" value="Poly_Biosynth_Transport"/>
</dbReference>
<dbReference type="PANTHER" id="PTHR30250:SF11">
    <property type="entry name" value="O-ANTIGEN TRANSPORTER-RELATED"/>
    <property type="match status" value="1"/>
</dbReference>
<dbReference type="RefSeq" id="WP_191161033.1">
    <property type="nucleotide sequence ID" value="NZ_JACWMX010000001.1"/>
</dbReference>
<evidence type="ECO:0000256" key="1">
    <source>
        <dbReference type="ARBA" id="ARBA00004651"/>
    </source>
</evidence>
<evidence type="ECO:0000256" key="3">
    <source>
        <dbReference type="ARBA" id="ARBA00022692"/>
    </source>
</evidence>
<keyword evidence="4 6" id="KW-1133">Transmembrane helix</keyword>
<feature type="transmembrane region" description="Helical" evidence="6">
    <location>
        <begin position="156"/>
        <end position="174"/>
    </location>
</feature>
<feature type="transmembrane region" description="Helical" evidence="6">
    <location>
        <begin position="335"/>
        <end position="353"/>
    </location>
</feature>
<organism evidence="7 8">
    <name type="scientific">Mucilaginibacter glaciei</name>
    <dbReference type="NCBI Taxonomy" id="2772109"/>
    <lineage>
        <taxon>Bacteria</taxon>
        <taxon>Pseudomonadati</taxon>
        <taxon>Bacteroidota</taxon>
        <taxon>Sphingobacteriia</taxon>
        <taxon>Sphingobacteriales</taxon>
        <taxon>Sphingobacteriaceae</taxon>
        <taxon>Mucilaginibacter</taxon>
    </lineage>
</organism>
<name>A0A926NPI5_9SPHI</name>
<proteinExistence type="predicted"/>
<evidence type="ECO:0000256" key="2">
    <source>
        <dbReference type="ARBA" id="ARBA00022475"/>
    </source>
</evidence>
<feature type="transmembrane region" description="Helical" evidence="6">
    <location>
        <begin position="122"/>
        <end position="144"/>
    </location>
</feature>
<comment type="subcellular location">
    <subcellularLocation>
        <location evidence="1">Cell membrane</location>
        <topology evidence="1">Multi-pass membrane protein</topology>
    </subcellularLocation>
</comment>
<dbReference type="EMBL" id="JACWMX010000001">
    <property type="protein sequence ID" value="MBD1392302.1"/>
    <property type="molecule type" value="Genomic_DNA"/>
</dbReference>
<evidence type="ECO:0000256" key="5">
    <source>
        <dbReference type="ARBA" id="ARBA00023136"/>
    </source>
</evidence>
<dbReference type="Proteomes" id="UP000619078">
    <property type="component" value="Unassembled WGS sequence"/>
</dbReference>
<feature type="transmembrane region" description="Helical" evidence="6">
    <location>
        <begin position="21"/>
        <end position="45"/>
    </location>
</feature>
<keyword evidence="2" id="KW-1003">Cell membrane</keyword>
<keyword evidence="3 6" id="KW-0812">Transmembrane</keyword>
<protein>
    <submittedName>
        <fullName evidence="7">Oligosaccharide flippase family protein</fullName>
    </submittedName>
</protein>
<dbReference type="GO" id="GO:0005886">
    <property type="term" value="C:plasma membrane"/>
    <property type="evidence" value="ECO:0007669"/>
    <property type="project" value="UniProtKB-SubCell"/>
</dbReference>
<feature type="transmembrane region" description="Helical" evidence="6">
    <location>
        <begin position="180"/>
        <end position="200"/>
    </location>
</feature>
<dbReference type="PANTHER" id="PTHR30250">
    <property type="entry name" value="PST FAMILY PREDICTED COLANIC ACID TRANSPORTER"/>
    <property type="match status" value="1"/>
</dbReference>
<feature type="transmembrane region" description="Helical" evidence="6">
    <location>
        <begin position="301"/>
        <end position="323"/>
    </location>
</feature>
<dbReference type="InterPro" id="IPR002797">
    <property type="entry name" value="Polysacc_synth"/>
</dbReference>
<keyword evidence="5 6" id="KW-0472">Membrane</keyword>